<evidence type="ECO:0000256" key="1">
    <source>
        <dbReference type="SAM" id="MobiDB-lite"/>
    </source>
</evidence>
<comment type="caution">
    <text evidence="2">The sequence shown here is derived from an EMBL/GenBank/DDBJ whole genome shotgun (WGS) entry which is preliminary data.</text>
</comment>
<gene>
    <name evidence="2" type="ORF">HJG44_02505</name>
</gene>
<keyword evidence="3" id="KW-1185">Reference proteome</keyword>
<sequence>MASNTTDNRQGQGTLRDAGKGIDAPRLTPQGRTDPDAAGEDDTSPKGGSEQGQPSKAEG</sequence>
<proteinExistence type="predicted"/>
<accession>A0A849I4L3</accession>
<organism evidence="2 3">
    <name type="scientific">Enterovirga aerilata</name>
    <dbReference type="NCBI Taxonomy" id="2730920"/>
    <lineage>
        <taxon>Bacteria</taxon>
        <taxon>Pseudomonadati</taxon>
        <taxon>Pseudomonadota</taxon>
        <taxon>Alphaproteobacteria</taxon>
        <taxon>Hyphomicrobiales</taxon>
        <taxon>Methylobacteriaceae</taxon>
        <taxon>Enterovirga</taxon>
    </lineage>
</organism>
<dbReference type="EMBL" id="JABEPP010000001">
    <property type="protein sequence ID" value="NNM71265.1"/>
    <property type="molecule type" value="Genomic_DNA"/>
</dbReference>
<feature type="region of interest" description="Disordered" evidence="1">
    <location>
        <begin position="1"/>
        <end position="59"/>
    </location>
</feature>
<dbReference type="RefSeq" id="WP_171216320.1">
    <property type="nucleotide sequence ID" value="NZ_JABEPP010000001.1"/>
</dbReference>
<name>A0A849I4L3_9HYPH</name>
<dbReference type="Proteomes" id="UP000564885">
    <property type="component" value="Unassembled WGS sequence"/>
</dbReference>
<feature type="compositionally biased region" description="Polar residues" evidence="1">
    <location>
        <begin position="1"/>
        <end position="13"/>
    </location>
</feature>
<protein>
    <submittedName>
        <fullName evidence="2">Uncharacterized protein</fullName>
    </submittedName>
</protein>
<evidence type="ECO:0000313" key="3">
    <source>
        <dbReference type="Proteomes" id="UP000564885"/>
    </source>
</evidence>
<reference evidence="2 3" key="1">
    <citation type="submission" date="2020-04" db="EMBL/GenBank/DDBJ databases">
        <title>Enterovirga sp. isolate from soil.</title>
        <authorList>
            <person name="Chea S."/>
            <person name="Kim D.-U."/>
        </authorList>
    </citation>
    <scope>NUCLEOTIDE SEQUENCE [LARGE SCALE GENOMIC DNA]</scope>
    <source>
        <strain evidence="2 3">DB1703</strain>
    </source>
</reference>
<evidence type="ECO:0000313" key="2">
    <source>
        <dbReference type="EMBL" id="NNM71265.1"/>
    </source>
</evidence>
<dbReference type="AlphaFoldDB" id="A0A849I4L3"/>